<dbReference type="InterPro" id="IPR002716">
    <property type="entry name" value="PIN_dom"/>
</dbReference>
<reference evidence="2 3" key="2">
    <citation type="submission" date="2018-06" db="EMBL/GenBank/DDBJ databases">
        <title>Metagenomic assembly of (sub)arctic Cyanobacteria and their associated microbiome from non-axenic cultures.</title>
        <authorList>
            <person name="Baurain D."/>
        </authorList>
    </citation>
    <scope>NUCLEOTIDE SEQUENCE [LARGE SCALE GENOMIC DNA]</scope>
    <source>
        <strain evidence="2">ULC066bin1</strain>
    </source>
</reference>
<feature type="domain" description="PIN" evidence="1">
    <location>
        <begin position="3"/>
        <end position="78"/>
    </location>
</feature>
<proteinExistence type="predicted"/>
<reference evidence="2 3" key="1">
    <citation type="submission" date="2018-04" db="EMBL/GenBank/DDBJ databases">
        <authorList>
            <person name="Go L.Y."/>
            <person name="Mitchell J.A."/>
        </authorList>
    </citation>
    <scope>NUCLEOTIDE SEQUENCE [LARGE SCALE GENOMIC DNA]</scope>
    <source>
        <strain evidence="2">ULC066bin1</strain>
    </source>
</reference>
<dbReference type="EMBL" id="QBML01000004">
    <property type="protein sequence ID" value="PZO43799.1"/>
    <property type="molecule type" value="Genomic_DNA"/>
</dbReference>
<dbReference type="Pfam" id="PF01850">
    <property type="entry name" value="PIN"/>
    <property type="match status" value="1"/>
</dbReference>
<evidence type="ECO:0000313" key="3">
    <source>
        <dbReference type="Proteomes" id="UP000249467"/>
    </source>
</evidence>
<sequence length="79" mass="8842">MSYLCDTNIISELSRPQTNFGVIAWSVNVTTITLSVITIEEITFGLTAKPNPRIQTWFQNFLSNNCQIIPITPEIAKLA</sequence>
<protein>
    <recommendedName>
        <fullName evidence="1">PIN domain-containing protein</fullName>
    </recommendedName>
</protein>
<dbReference type="SUPFAM" id="SSF88723">
    <property type="entry name" value="PIN domain-like"/>
    <property type="match status" value="1"/>
</dbReference>
<dbReference type="InterPro" id="IPR029060">
    <property type="entry name" value="PIN-like_dom_sf"/>
</dbReference>
<organism evidence="2 3">
    <name type="scientific">Pseudanabaena frigida</name>
    <dbReference type="NCBI Taxonomy" id="945775"/>
    <lineage>
        <taxon>Bacteria</taxon>
        <taxon>Bacillati</taxon>
        <taxon>Cyanobacteriota</taxon>
        <taxon>Cyanophyceae</taxon>
        <taxon>Pseudanabaenales</taxon>
        <taxon>Pseudanabaenaceae</taxon>
        <taxon>Pseudanabaena</taxon>
    </lineage>
</organism>
<comment type="caution">
    <text evidence="2">The sequence shown here is derived from an EMBL/GenBank/DDBJ whole genome shotgun (WGS) entry which is preliminary data.</text>
</comment>
<name>A0A2W4WPM7_9CYAN</name>
<evidence type="ECO:0000313" key="2">
    <source>
        <dbReference type="EMBL" id="PZO43799.1"/>
    </source>
</evidence>
<gene>
    <name evidence="2" type="ORF">DCF19_04000</name>
</gene>
<evidence type="ECO:0000259" key="1">
    <source>
        <dbReference type="Pfam" id="PF01850"/>
    </source>
</evidence>
<dbReference type="AlphaFoldDB" id="A0A2W4WPM7"/>
<dbReference type="Gene3D" id="3.40.50.1010">
    <property type="entry name" value="5'-nuclease"/>
    <property type="match status" value="1"/>
</dbReference>
<accession>A0A2W4WPM7</accession>
<dbReference type="Proteomes" id="UP000249467">
    <property type="component" value="Unassembled WGS sequence"/>
</dbReference>